<feature type="transmembrane region" description="Helical" evidence="6">
    <location>
        <begin position="84"/>
        <end position="101"/>
    </location>
</feature>
<feature type="transmembrane region" description="Helical" evidence="6">
    <location>
        <begin position="245"/>
        <end position="270"/>
    </location>
</feature>
<evidence type="ECO:0000256" key="2">
    <source>
        <dbReference type="ARBA" id="ARBA00022475"/>
    </source>
</evidence>
<dbReference type="RefSeq" id="WP_114279884.1">
    <property type="nucleotide sequence ID" value="NZ_QPJY01000005.1"/>
</dbReference>
<keyword evidence="2" id="KW-1003">Cell membrane</keyword>
<dbReference type="Proteomes" id="UP000252707">
    <property type="component" value="Unassembled WGS sequence"/>
</dbReference>
<accession>A0A369CAR8</accession>
<organism evidence="7 8">
    <name type="scientific">Thioalbus denitrificans</name>
    <dbReference type="NCBI Taxonomy" id="547122"/>
    <lineage>
        <taxon>Bacteria</taxon>
        <taxon>Pseudomonadati</taxon>
        <taxon>Pseudomonadota</taxon>
        <taxon>Gammaproteobacteria</taxon>
        <taxon>Chromatiales</taxon>
        <taxon>Ectothiorhodospiraceae</taxon>
        <taxon>Thioalbus</taxon>
    </lineage>
</organism>
<evidence type="ECO:0000313" key="8">
    <source>
        <dbReference type="Proteomes" id="UP000252707"/>
    </source>
</evidence>
<comment type="caution">
    <text evidence="7">The sequence shown here is derived from an EMBL/GenBank/DDBJ whole genome shotgun (WGS) entry which is preliminary data.</text>
</comment>
<dbReference type="PANTHER" id="PTHR30482">
    <property type="entry name" value="HIGH-AFFINITY BRANCHED-CHAIN AMINO ACID TRANSPORT SYSTEM PERMEASE"/>
    <property type="match status" value="1"/>
</dbReference>
<dbReference type="EMBL" id="QPJY01000005">
    <property type="protein sequence ID" value="RCX30278.1"/>
    <property type="molecule type" value="Genomic_DNA"/>
</dbReference>
<dbReference type="GO" id="GO:0015658">
    <property type="term" value="F:branched-chain amino acid transmembrane transporter activity"/>
    <property type="evidence" value="ECO:0007669"/>
    <property type="project" value="InterPro"/>
</dbReference>
<evidence type="ECO:0000256" key="3">
    <source>
        <dbReference type="ARBA" id="ARBA00022692"/>
    </source>
</evidence>
<evidence type="ECO:0000313" key="7">
    <source>
        <dbReference type="EMBL" id="RCX30278.1"/>
    </source>
</evidence>
<proteinExistence type="predicted"/>
<gene>
    <name evidence="7" type="ORF">DFQ59_105110</name>
</gene>
<keyword evidence="5 6" id="KW-0472">Membrane</keyword>
<keyword evidence="4 6" id="KW-1133">Transmembrane helix</keyword>
<name>A0A369CAR8_9GAMM</name>
<dbReference type="CDD" id="cd06581">
    <property type="entry name" value="TM_PBP1_LivM_like"/>
    <property type="match status" value="1"/>
</dbReference>
<dbReference type="Pfam" id="PF02653">
    <property type="entry name" value="BPD_transp_2"/>
    <property type="match status" value="1"/>
</dbReference>
<dbReference type="OrthoDB" id="9814461at2"/>
<evidence type="ECO:0000256" key="5">
    <source>
        <dbReference type="ARBA" id="ARBA00023136"/>
    </source>
</evidence>
<dbReference type="GO" id="GO:0005886">
    <property type="term" value="C:plasma membrane"/>
    <property type="evidence" value="ECO:0007669"/>
    <property type="project" value="UniProtKB-SubCell"/>
</dbReference>
<protein>
    <submittedName>
        <fullName evidence="7">Amino acid/amide ABC transporter membrane protein 2 (HAAT family)</fullName>
    </submittedName>
</protein>
<keyword evidence="8" id="KW-1185">Reference proteome</keyword>
<feature type="transmembrane region" description="Helical" evidence="6">
    <location>
        <begin position="136"/>
        <end position="154"/>
    </location>
</feature>
<feature type="transmembrane region" description="Helical" evidence="6">
    <location>
        <begin position="36"/>
        <end position="55"/>
    </location>
</feature>
<comment type="subcellular location">
    <subcellularLocation>
        <location evidence="1">Cell inner membrane</location>
        <topology evidence="1">Multi-pass membrane protein</topology>
    </subcellularLocation>
</comment>
<evidence type="ECO:0000256" key="1">
    <source>
        <dbReference type="ARBA" id="ARBA00004429"/>
    </source>
</evidence>
<dbReference type="InterPro" id="IPR001851">
    <property type="entry name" value="ABC_transp_permease"/>
</dbReference>
<sequence>MGLTTPRTGGLLALALVIALLPLAFRNNYHYDVAIHIIINAAVVVGLNLLIGYAGQISLGHAAFFGLGAYTSAILTASHGWPPLAALGAGAVGVGLLAFLIGQPILRLKGHYLAMATLGFGIIISIVLNTESALTGGPDGMVVPAFTLFGWNLYGEKSWYWVFGGLLVLVTWLALNIIDSPVGRALRGVHGSEVAAQVSGMNTSHYKVLIFVVSAIIASIAGSLAAHYAGFITPGESGFFRSIELVTMVVLGGMASTFGAILGALILTLLPQLLAGFEDYEMMIFGAILMVTMIFMPKGLLPTLLRLRRARS</sequence>
<evidence type="ECO:0000256" key="6">
    <source>
        <dbReference type="SAM" id="Phobius"/>
    </source>
</evidence>
<feature type="transmembrane region" description="Helical" evidence="6">
    <location>
        <begin position="282"/>
        <end position="301"/>
    </location>
</feature>
<feature type="transmembrane region" description="Helical" evidence="6">
    <location>
        <begin position="113"/>
        <end position="130"/>
    </location>
</feature>
<dbReference type="AlphaFoldDB" id="A0A369CAR8"/>
<dbReference type="PANTHER" id="PTHR30482:SF18">
    <property type="entry name" value="BRANCHED AMINO ACID TRANSPORT SYSTEM PERMEASE"/>
    <property type="match status" value="1"/>
</dbReference>
<feature type="transmembrane region" description="Helical" evidence="6">
    <location>
        <begin position="208"/>
        <end position="233"/>
    </location>
</feature>
<reference evidence="7 8" key="1">
    <citation type="submission" date="2018-07" db="EMBL/GenBank/DDBJ databases">
        <title>Genomic Encyclopedia of Type Strains, Phase IV (KMG-IV): sequencing the most valuable type-strain genomes for metagenomic binning, comparative biology and taxonomic classification.</title>
        <authorList>
            <person name="Goeker M."/>
        </authorList>
    </citation>
    <scope>NUCLEOTIDE SEQUENCE [LARGE SCALE GENOMIC DNA]</scope>
    <source>
        <strain evidence="7 8">DSM 26407</strain>
    </source>
</reference>
<evidence type="ECO:0000256" key="4">
    <source>
        <dbReference type="ARBA" id="ARBA00022989"/>
    </source>
</evidence>
<feature type="transmembrane region" description="Helical" evidence="6">
    <location>
        <begin position="159"/>
        <end position="178"/>
    </location>
</feature>
<keyword evidence="3 6" id="KW-0812">Transmembrane</keyword>
<dbReference type="InterPro" id="IPR043428">
    <property type="entry name" value="LivM-like"/>
</dbReference>